<gene>
    <name evidence="1" type="ORF">FHS18_005568</name>
</gene>
<proteinExistence type="predicted"/>
<protein>
    <submittedName>
        <fullName evidence="1">Uncharacterized protein</fullName>
    </submittedName>
</protein>
<dbReference type="RefSeq" id="WP_183603538.1">
    <property type="nucleotide sequence ID" value="NZ_JACHXK010000019.1"/>
</dbReference>
<organism evidence="1 2">
    <name type="scientific">Paenibacillus phyllosphaerae</name>
    <dbReference type="NCBI Taxonomy" id="274593"/>
    <lineage>
        <taxon>Bacteria</taxon>
        <taxon>Bacillati</taxon>
        <taxon>Bacillota</taxon>
        <taxon>Bacilli</taxon>
        <taxon>Bacillales</taxon>
        <taxon>Paenibacillaceae</taxon>
        <taxon>Paenibacillus</taxon>
    </lineage>
</organism>
<dbReference type="AlphaFoldDB" id="A0A7W5FQH8"/>
<sequence>MDITDTLGVKDDEMEEIKLRLSPNSLTLLKHHCGENKELINFCLTEALKLAIIKVVVPPLEINETNELLVVDDVKLEERIKEYLLARENGLPLLNYYTRKNWAKRKLTIRK</sequence>
<dbReference type="EMBL" id="JACHXK010000019">
    <property type="protein sequence ID" value="MBB3113456.1"/>
    <property type="molecule type" value="Genomic_DNA"/>
</dbReference>
<accession>A0A7W5FQH8</accession>
<dbReference type="Proteomes" id="UP000570361">
    <property type="component" value="Unassembled WGS sequence"/>
</dbReference>
<comment type="caution">
    <text evidence="1">The sequence shown here is derived from an EMBL/GenBank/DDBJ whole genome shotgun (WGS) entry which is preliminary data.</text>
</comment>
<keyword evidence="2" id="KW-1185">Reference proteome</keyword>
<reference evidence="1 2" key="1">
    <citation type="submission" date="2020-08" db="EMBL/GenBank/DDBJ databases">
        <title>Genomic Encyclopedia of Type Strains, Phase III (KMG-III): the genomes of soil and plant-associated and newly described type strains.</title>
        <authorList>
            <person name="Whitman W."/>
        </authorList>
    </citation>
    <scope>NUCLEOTIDE SEQUENCE [LARGE SCALE GENOMIC DNA]</scope>
    <source>
        <strain evidence="1 2">CECT 5862</strain>
    </source>
</reference>
<name>A0A7W5FQH8_9BACL</name>
<evidence type="ECO:0000313" key="1">
    <source>
        <dbReference type="EMBL" id="MBB3113456.1"/>
    </source>
</evidence>
<evidence type="ECO:0000313" key="2">
    <source>
        <dbReference type="Proteomes" id="UP000570361"/>
    </source>
</evidence>